<comment type="subunit">
    <text evidence="2">Homotetramer.</text>
</comment>
<dbReference type="InterPro" id="IPR016162">
    <property type="entry name" value="Ald_DH_N"/>
</dbReference>
<dbReference type="Pfam" id="PF00171">
    <property type="entry name" value="Aldedh"/>
    <property type="match status" value="1"/>
</dbReference>
<proteinExistence type="inferred from homology"/>
<dbReference type="Proteomes" id="UP000253273">
    <property type="component" value="Chromosome"/>
</dbReference>
<protein>
    <submittedName>
        <fullName evidence="7">Aldehyde dehydrogenase</fullName>
    </submittedName>
</protein>
<organism evidence="7 8">
    <name type="scientific">Haloplanus rubicundus</name>
    <dbReference type="NCBI Taxonomy" id="1547898"/>
    <lineage>
        <taxon>Archaea</taxon>
        <taxon>Methanobacteriati</taxon>
        <taxon>Methanobacteriota</taxon>
        <taxon>Stenosarchaea group</taxon>
        <taxon>Halobacteria</taxon>
        <taxon>Halobacteriales</taxon>
        <taxon>Haloferacaceae</taxon>
        <taxon>Haloplanus</taxon>
    </lineage>
</organism>
<dbReference type="EMBL" id="CP031150">
    <property type="protein sequence ID" value="AXG05383.1"/>
    <property type="molecule type" value="Genomic_DNA"/>
</dbReference>
<dbReference type="FunFam" id="3.40.309.10:FF:000009">
    <property type="entry name" value="Aldehyde dehydrogenase A"/>
    <property type="match status" value="1"/>
</dbReference>
<dbReference type="PROSITE" id="PS00687">
    <property type="entry name" value="ALDEHYDE_DEHYDR_GLU"/>
    <property type="match status" value="1"/>
</dbReference>
<feature type="domain" description="Aldehyde dehydrogenase" evidence="6">
    <location>
        <begin position="17"/>
        <end position="472"/>
    </location>
</feature>
<dbReference type="RefSeq" id="WP_114584533.1">
    <property type="nucleotide sequence ID" value="NZ_CP031150.1"/>
</dbReference>
<evidence type="ECO:0000256" key="5">
    <source>
        <dbReference type="RuleBase" id="RU003345"/>
    </source>
</evidence>
<evidence type="ECO:0000256" key="4">
    <source>
        <dbReference type="PROSITE-ProRule" id="PRU10007"/>
    </source>
</evidence>
<dbReference type="Gene3D" id="3.40.605.10">
    <property type="entry name" value="Aldehyde Dehydrogenase, Chain A, domain 1"/>
    <property type="match status" value="1"/>
</dbReference>
<dbReference type="InterPro" id="IPR016161">
    <property type="entry name" value="Ald_DH/histidinol_DH"/>
</dbReference>
<keyword evidence="3 5" id="KW-0560">Oxidoreductase</keyword>
<dbReference type="PANTHER" id="PTHR11699">
    <property type="entry name" value="ALDEHYDE DEHYDROGENASE-RELATED"/>
    <property type="match status" value="1"/>
</dbReference>
<dbReference type="GO" id="GO:0016620">
    <property type="term" value="F:oxidoreductase activity, acting on the aldehyde or oxo group of donors, NAD or NADP as acceptor"/>
    <property type="evidence" value="ECO:0007669"/>
    <property type="project" value="InterPro"/>
</dbReference>
<dbReference type="OrthoDB" id="6342at2157"/>
<evidence type="ECO:0000256" key="2">
    <source>
        <dbReference type="ARBA" id="ARBA00011881"/>
    </source>
</evidence>
<dbReference type="GeneID" id="37282209"/>
<dbReference type="AlphaFoldDB" id="A0A345DZL1"/>
<evidence type="ECO:0000256" key="1">
    <source>
        <dbReference type="ARBA" id="ARBA00009986"/>
    </source>
</evidence>
<sequence>MESHEYDLVIDGEHRDSATTLSVENPATGETVGRVASGDAADARAAIDAAGTAADDWASASPADRAAPLRTVADRIENDADELAALLAAEAGKPRPTAEGEIAETVAQFRFYAGVTDKVRGDTVPTAENRLNYTKRSPYGVTAHVVPWNYPLLLGTRGFAAALATGNTLVVKPPSLAPLSTMWVGEVMAEAFPDGVVNLVPGPGSEVGAELAGSGGVDAITFTGSTGVGRGVLEAAAEHVTPVDVELGGKAPAIVLDDADVENAARGVVAGIFSNAGQNCVATSRCLVHEDVHDELVAAVVEKTERITLGGGDDPETDMGPVISADAKADVLGYVDSAVEEGATLLTGGGTPDDPTLADGHFVEPTVFDDVAPDMTVACEEIFGPVLSFVTVSSTEEAIAVANDSPFGLAASLWTDSLDATQLADRLDHGLVAVNTFPVSMPQSPWGGNKESGIGREGGLEGVEAFTTVDSVVIEHDDMGDPYL</sequence>
<dbReference type="FunFam" id="3.40.605.10:FF:000007">
    <property type="entry name" value="NAD/NADP-dependent betaine aldehyde dehydrogenase"/>
    <property type="match status" value="1"/>
</dbReference>
<evidence type="ECO:0000259" key="6">
    <source>
        <dbReference type="Pfam" id="PF00171"/>
    </source>
</evidence>
<dbReference type="PROSITE" id="PS00070">
    <property type="entry name" value="ALDEHYDE_DEHYDR_CYS"/>
    <property type="match status" value="1"/>
</dbReference>
<accession>A0A345DZL1</accession>
<name>A0A345DZL1_9EURY</name>
<evidence type="ECO:0000256" key="3">
    <source>
        <dbReference type="ARBA" id="ARBA00023002"/>
    </source>
</evidence>
<comment type="similarity">
    <text evidence="1 5">Belongs to the aldehyde dehydrogenase family.</text>
</comment>
<dbReference type="InterPro" id="IPR015590">
    <property type="entry name" value="Aldehyde_DH_dom"/>
</dbReference>
<dbReference type="KEGG" id="haj:DU500_02450"/>
<dbReference type="CDD" id="cd07078">
    <property type="entry name" value="ALDH"/>
    <property type="match status" value="1"/>
</dbReference>
<dbReference type="InterPro" id="IPR016160">
    <property type="entry name" value="Ald_DH_CS_CYS"/>
</dbReference>
<evidence type="ECO:0000313" key="8">
    <source>
        <dbReference type="Proteomes" id="UP000253273"/>
    </source>
</evidence>
<evidence type="ECO:0000313" key="7">
    <source>
        <dbReference type="EMBL" id="AXG05383.1"/>
    </source>
</evidence>
<dbReference type="InterPro" id="IPR016163">
    <property type="entry name" value="Ald_DH_C"/>
</dbReference>
<feature type="active site" evidence="4">
    <location>
        <position position="246"/>
    </location>
</feature>
<reference evidence="7 8" key="1">
    <citation type="submission" date="2018-07" db="EMBL/GenBank/DDBJ databases">
        <title>Genome sequences of Haloplanus sp. CBA1113.</title>
        <authorList>
            <person name="Kim Y.B."/>
            <person name="Roh S.W."/>
        </authorList>
    </citation>
    <scope>NUCLEOTIDE SEQUENCE [LARGE SCALE GENOMIC DNA]</scope>
    <source>
        <strain evidence="7 8">CBA1113</strain>
    </source>
</reference>
<dbReference type="InterPro" id="IPR029510">
    <property type="entry name" value="Ald_DH_CS_GLU"/>
</dbReference>
<keyword evidence="8" id="KW-1185">Reference proteome</keyword>
<dbReference type="Gene3D" id="3.40.309.10">
    <property type="entry name" value="Aldehyde Dehydrogenase, Chain A, domain 2"/>
    <property type="match status" value="1"/>
</dbReference>
<gene>
    <name evidence="7" type="ORF">DU500_02450</name>
</gene>
<dbReference type="SUPFAM" id="SSF53720">
    <property type="entry name" value="ALDH-like"/>
    <property type="match status" value="1"/>
</dbReference>